<feature type="chain" id="PRO_5047548825" description="Lipoprotein" evidence="2">
    <location>
        <begin position="24"/>
        <end position="299"/>
    </location>
</feature>
<evidence type="ECO:0000256" key="1">
    <source>
        <dbReference type="SAM" id="MobiDB-lite"/>
    </source>
</evidence>
<sequence length="299" mass="34023">MKKKLIASVLLVSFILSGCGQKAAQKTNVDKNNNTWLKTSIENINKESDRQSIQETTIKFKDGKIAKQKYEYTISKDKNLVKIKSADPNDDKNKLEIFYKLNDEKIDVYVVKPGQEKAELENNAPLNKELIDGVINSTMMDENIDKYEIKGEEKKDGKDVIKVVYHRSNDNSLSEELKKAGVLKDDLINKHQDLKEAIENDKKKNIDLYYYFDKKSKELLYSEFDSTSFTIINHYSNGENSNPPIKSTTKTLIKTKNIEKIVLPTVIKSNENTGEAKSQGSSTDNSVNKVNGEENNIQK</sequence>
<evidence type="ECO:0000313" key="3">
    <source>
        <dbReference type="EMBL" id="WAW15385.1"/>
    </source>
</evidence>
<feature type="signal peptide" evidence="2">
    <location>
        <begin position="1"/>
        <end position="23"/>
    </location>
</feature>
<gene>
    <name evidence="3" type="ORF">O0R46_02770</name>
</gene>
<feature type="region of interest" description="Disordered" evidence="1">
    <location>
        <begin position="270"/>
        <end position="299"/>
    </location>
</feature>
<reference evidence="3" key="1">
    <citation type="submission" date="2022-12" db="EMBL/GenBank/DDBJ databases">
        <title>Peptostreptococcus.</title>
        <authorList>
            <person name="Lee S.H."/>
        </authorList>
    </citation>
    <scope>NUCLEOTIDE SEQUENCE</scope>
    <source>
        <strain evidence="3">CBA3647</strain>
    </source>
</reference>
<keyword evidence="4" id="KW-1185">Reference proteome</keyword>
<proteinExistence type="predicted"/>
<dbReference type="PROSITE" id="PS51257">
    <property type="entry name" value="PROKAR_LIPOPROTEIN"/>
    <property type="match status" value="1"/>
</dbReference>
<dbReference type="EMBL" id="CP114052">
    <property type="protein sequence ID" value="WAW15385.1"/>
    <property type="molecule type" value="Genomic_DNA"/>
</dbReference>
<keyword evidence="2" id="KW-0732">Signal</keyword>
<name>A0ABY7JPU2_9FIRM</name>
<dbReference type="RefSeq" id="WP_269312057.1">
    <property type="nucleotide sequence ID" value="NZ_CP114052.1"/>
</dbReference>
<organism evidence="3 4">
    <name type="scientific">Peptostreptococcus equinus</name>
    <dbReference type="NCBI Taxonomy" id="3003601"/>
    <lineage>
        <taxon>Bacteria</taxon>
        <taxon>Bacillati</taxon>
        <taxon>Bacillota</taxon>
        <taxon>Clostridia</taxon>
        <taxon>Peptostreptococcales</taxon>
        <taxon>Peptostreptococcaceae</taxon>
        <taxon>Peptostreptococcus</taxon>
    </lineage>
</organism>
<evidence type="ECO:0008006" key="5">
    <source>
        <dbReference type="Google" id="ProtNLM"/>
    </source>
</evidence>
<protein>
    <recommendedName>
        <fullName evidence="5">Lipoprotein</fullName>
    </recommendedName>
</protein>
<accession>A0ABY7JPU2</accession>
<evidence type="ECO:0000313" key="4">
    <source>
        <dbReference type="Proteomes" id="UP001164187"/>
    </source>
</evidence>
<evidence type="ECO:0000256" key="2">
    <source>
        <dbReference type="SAM" id="SignalP"/>
    </source>
</evidence>
<dbReference type="Proteomes" id="UP001164187">
    <property type="component" value="Chromosome"/>
</dbReference>